<gene>
    <name evidence="1" type="ORF">PORY_002854</name>
</gene>
<keyword evidence="2" id="KW-1185">Reference proteome</keyword>
<organism evidence="1 2">
    <name type="scientific">Pneumocystis oryctolagi</name>
    <dbReference type="NCBI Taxonomy" id="42067"/>
    <lineage>
        <taxon>Eukaryota</taxon>
        <taxon>Fungi</taxon>
        <taxon>Dikarya</taxon>
        <taxon>Ascomycota</taxon>
        <taxon>Taphrinomycotina</taxon>
        <taxon>Pneumocystomycetes</taxon>
        <taxon>Pneumocystaceae</taxon>
        <taxon>Pneumocystis</taxon>
    </lineage>
</organism>
<proteinExistence type="predicted"/>
<dbReference type="Proteomes" id="UP000768646">
    <property type="component" value="Unassembled WGS sequence"/>
</dbReference>
<protein>
    <submittedName>
        <fullName evidence="1">Uncharacterized protein</fullName>
    </submittedName>
</protein>
<accession>A0ACB7C8E1</accession>
<name>A0ACB7C8E1_9ASCO</name>
<sequence>MKCNKSCSFLFFYIKPFIESPLKKNLCHYSTKSVLSGYNKKVVNTTFKFFSYISWKKGYASSIYFSKKNSLKYEEKSKYPDLLKTVAEPKSEKSDSKVNNWKREMAKLRRQYLTEYVMEQKKNDELKKKEIKEKPLVFKTETSNLSSDENFDECIPTIQSSFKNEYQLLDINKKKNIKIDYATSLLCTRVQRNLLLLWKN</sequence>
<evidence type="ECO:0000313" key="1">
    <source>
        <dbReference type="EMBL" id="KAG4303746.1"/>
    </source>
</evidence>
<dbReference type="EMBL" id="JABTEG010000034">
    <property type="protein sequence ID" value="KAG4303746.1"/>
    <property type="molecule type" value="Genomic_DNA"/>
</dbReference>
<reference evidence="1 2" key="1">
    <citation type="journal article" date="2021" name="Commun. Biol.">
        <title>Genomic insights into the host specific adaptation of the Pneumocystis genus.</title>
        <authorList>
            <person name="Cisse O.H."/>
            <person name="Ma L."/>
            <person name="Dekker J.P."/>
            <person name="Khil P.P."/>
            <person name="Youn J.-H."/>
            <person name="Brenchley J.M."/>
            <person name="Blair R."/>
            <person name="Pahar B."/>
            <person name="Chabe M."/>
            <person name="Van Rompay K.K.A."/>
            <person name="Keesler R."/>
            <person name="Sukura A."/>
            <person name="Hirsch V."/>
            <person name="Kutty G."/>
            <person name="Liu Y."/>
            <person name="Peng L."/>
            <person name="Chen J."/>
            <person name="Song J."/>
            <person name="Weissenbacher-Lang C."/>
            <person name="Xu J."/>
            <person name="Upham N.S."/>
            <person name="Stajich J.E."/>
            <person name="Cuomo C.A."/>
            <person name="Cushion M.T."/>
            <person name="Kovacs J.A."/>
        </authorList>
    </citation>
    <scope>NUCLEOTIDE SEQUENCE [LARGE SCALE GENOMIC DNA]</scope>
    <source>
        <strain evidence="1 2">RABM</strain>
    </source>
</reference>
<comment type="caution">
    <text evidence="1">The sequence shown here is derived from an EMBL/GenBank/DDBJ whole genome shotgun (WGS) entry which is preliminary data.</text>
</comment>
<evidence type="ECO:0000313" key="2">
    <source>
        <dbReference type="Proteomes" id="UP000768646"/>
    </source>
</evidence>